<reference evidence="2" key="1">
    <citation type="submission" date="2019-04" db="EMBL/GenBank/DDBJ databases">
        <title>Friends and foes A comparative genomics studyof 23 Aspergillus species from section Flavi.</title>
        <authorList>
            <consortium name="DOE Joint Genome Institute"/>
            <person name="Kjaerbolling I."/>
            <person name="Vesth T."/>
            <person name="Frisvad J.C."/>
            <person name="Nybo J.L."/>
            <person name="Theobald S."/>
            <person name="Kildgaard S."/>
            <person name="Isbrandt T."/>
            <person name="Kuo A."/>
            <person name="Sato A."/>
            <person name="Lyhne E.K."/>
            <person name="Kogle M.E."/>
            <person name="Wiebenga A."/>
            <person name="Kun R.S."/>
            <person name="Lubbers R.J."/>
            <person name="Makela M.R."/>
            <person name="Barry K."/>
            <person name="Chovatia M."/>
            <person name="Clum A."/>
            <person name="Daum C."/>
            <person name="Haridas S."/>
            <person name="He G."/>
            <person name="LaButti K."/>
            <person name="Lipzen A."/>
            <person name="Mondo S."/>
            <person name="Riley R."/>
            <person name="Salamov A."/>
            <person name="Simmons B.A."/>
            <person name="Magnuson J.K."/>
            <person name="Henrissat B."/>
            <person name="Mortensen U.H."/>
            <person name="Larsen T.O."/>
            <person name="Devries R.P."/>
            <person name="Grigoriev I.V."/>
            <person name="Machida M."/>
            <person name="Baker S.E."/>
            <person name="Andersen M.R."/>
        </authorList>
    </citation>
    <scope>NUCLEOTIDE SEQUENCE [LARGE SCALE GENOMIC DNA]</scope>
    <source>
        <strain evidence="2">IBT 14317</strain>
    </source>
</reference>
<dbReference type="OrthoDB" id="6105938at2759"/>
<dbReference type="AlphaFoldDB" id="A0A5N7CC25"/>
<gene>
    <name evidence="2" type="ORF">BDV23DRAFT_171644</name>
</gene>
<evidence type="ECO:0000313" key="2">
    <source>
        <dbReference type="EMBL" id="KAE8391479.1"/>
    </source>
</evidence>
<accession>A0A5N7CC25</accession>
<dbReference type="PROSITE" id="PS00028">
    <property type="entry name" value="ZINC_FINGER_C2H2_1"/>
    <property type="match status" value="1"/>
</dbReference>
<feature type="domain" description="C2H2-type" evidence="1">
    <location>
        <begin position="63"/>
        <end position="85"/>
    </location>
</feature>
<dbReference type="EMBL" id="ML735245">
    <property type="protein sequence ID" value="KAE8391479.1"/>
    <property type="molecule type" value="Genomic_DNA"/>
</dbReference>
<name>A0A5N7CC25_PETAA</name>
<evidence type="ECO:0000259" key="1">
    <source>
        <dbReference type="PROSITE" id="PS00028"/>
    </source>
</evidence>
<protein>
    <recommendedName>
        <fullName evidence="1">C2H2-type domain-containing protein</fullName>
    </recommendedName>
</protein>
<dbReference type="InterPro" id="IPR013087">
    <property type="entry name" value="Znf_C2H2_type"/>
</dbReference>
<dbReference type="Proteomes" id="UP000326877">
    <property type="component" value="Unassembled WGS sequence"/>
</dbReference>
<sequence>MDLGPHLRYNGEDYEFLRCDRSFSSRSVLYAHCRDTCQLAWCERCARSADDLGVPLTEVHHYCDVCEEYYASEKDLDRHGHKQTHLARSLERYGDDCGKIFKSVSGMLVYLESGSSRECRHSESFRSCFLGVDGWRYFCLSCDRDFFRLSALYWHHEDSLDCSYLLKEQQCLAKLRRIIARSWGR</sequence>
<organism evidence="2">
    <name type="scientific">Petromyces alliaceus</name>
    <name type="common">Aspergillus alliaceus</name>
    <dbReference type="NCBI Taxonomy" id="209559"/>
    <lineage>
        <taxon>Eukaryota</taxon>
        <taxon>Fungi</taxon>
        <taxon>Dikarya</taxon>
        <taxon>Ascomycota</taxon>
        <taxon>Pezizomycotina</taxon>
        <taxon>Eurotiomycetes</taxon>
        <taxon>Eurotiomycetidae</taxon>
        <taxon>Eurotiales</taxon>
        <taxon>Aspergillaceae</taxon>
        <taxon>Aspergillus</taxon>
        <taxon>Aspergillus subgen. Circumdati</taxon>
    </lineage>
</organism>
<proteinExistence type="predicted"/>